<gene>
    <name evidence="1" type="ORF">HHL14_31615</name>
</gene>
<reference evidence="1 2" key="1">
    <citation type="submission" date="2020-04" db="EMBL/GenBank/DDBJ databases">
        <title>Paraburkholderia sp. G-4-1-8 isolated from soil.</title>
        <authorList>
            <person name="Dahal R.H."/>
        </authorList>
    </citation>
    <scope>NUCLEOTIDE SEQUENCE [LARGE SCALE GENOMIC DNA]</scope>
    <source>
        <strain evidence="1 2">G-4-1-8</strain>
    </source>
</reference>
<sequence length="103" mass="11402">MSDRQTAFITFYDEATGQVKFCVVPRPLVQTAIDRVISITVPPDAPEHPAAPFTDEDARELGGMAIMSLAGPNPELRSRLQISTETPLNWSHRDRVARRKAGN</sequence>
<evidence type="ECO:0000313" key="2">
    <source>
        <dbReference type="Proteomes" id="UP000583127"/>
    </source>
</evidence>
<proteinExistence type="predicted"/>
<keyword evidence="2" id="KW-1185">Reference proteome</keyword>
<dbReference type="Proteomes" id="UP000583127">
    <property type="component" value="Unassembled WGS sequence"/>
</dbReference>
<protein>
    <submittedName>
        <fullName evidence="1">Uncharacterized protein</fullName>
    </submittedName>
</protein>
<evidence type="ECO:0000313" key="1">
    <source>
        <dbReference type="EMBL" id="NML35360.1"/>
    </source>
</evidence>
<dbReference type="RefSeq" id="WP_169501539.1">
    <property type="nucleotide sequence ID" value="NZ_JABBFZ010000037.1"/>
</dbReference>
<comment type="caution">
    <text evidence="1">The sequence shown here is derived from an EMBL/GenBank/DDBJ whole genome shotgun (WGS) entry which is preliminary data.</text>
</comment>
<dbReference type="EMBL" id="JABBFZ010000037">
    <property type="protein sequence ID" value="NML35360.1"/>
    <property type="molecule type" value="Genomic_DNA"/>
</dbReference>
<dbReference type="AlphaFoldDB" id="A0A7Y0FGT6"/>
<accession>A0A7Y0FGT6</accession>
<organism evidence="1 2">
    <name type="scientific">Paraburkholderia antibiotica</name>
    <dbReference type="NCBI Taxonomy" id="2728839"/>
    <lineage>
        <taxon>Bacteria</taxon>
        <taxon>Pseudomonadati</taxon>
        <taxon>Pseudomonadota</taxon>
        <taxon>Betaproteobacteria</taxon>
        <taxon>Burkholderiales</taxon>
        <taxon>Burkholderiaceae</taxon>
        <taxon>Paraburkholderia</taxon>
    </lineage>
</organism>
<name>A0A7Y0FGT6_9BURK</name>